<keyword evidence="1" id="KW-0812">Transmembrane</keyword>
<reference evidence="2 3" key="1">
    <citation type="submission" date="2016-08" db="EMBL/GenBank/DDBJ databases">
        <title>Genome sequence of Clavibacter michiganensis spp strain CFBP8017.</title>
        <authorList>
            <person name="Thapa S.P."/>
            <person name="Coaker G."/>
            <person name="Jacques M.-A."/>
        </authorList>
    </citation>
    <scope>NUCLEOTIDE SEQUENCE [LARGE SCALE GENOMIC DNA]</scope>
    <source>
        <strain evidence="2">CFBP8017</strain>
    </source>
</reference>
<gene>
    <name evidence="2" type="ORF">BFL36_12750</name>
</gene>
<protein>
    <submittedName>
        <fullName evidence="2">Uncharacterized protein</fullName>
    </submittedName>
</protein>
<dbReference type="EMBL" id="MDJY01000060">
    <property type="protein sequence ID" value="OUE18904.1"/>
    <property type="molecule type" value="Genomic_DNA"/>
</dbReference>
<keyword evidence="1" id="KW-1133">Transmembrane helix</keyword>
<evidence type="ECO:0000313" key="3">
    <source>
        <dbReference type="Proteomes" id="UP000195011"/>
    </source>
</evidence>
<accession>A0A251Y3P9</accession>
<dbReference type="AlphaFoldDB" id="A0A251Y3P9"/>
<organism evidence="2 3">
    <name type="scientific">Clavibacter michiganensis</name>
    <dbReference type="NCBI Taxonomy" id="28447"/>
    <lineage>
        <taxon>Bacteria</taxon>
        <taxon>Bacillati</taxon>
        <taxon>Actinomycetota</taxon>
        <taxon>Actinomycetes</taxon>
        <taxon>Micrococcales</taxon>
        <taxon>Microbacteriaceae</taxon>
        <taxon>Clavibacter</taxon>
    </lineage>
</organism>
<evidence type="ECO:0000313" key="2">
    <source>
        <dbReference type="EMBL" id="OUE18904.1"/>
    </source>
</evidence>
<dbReference type="Proteomes" id="UP000195011">
    <property type="component" value="Unassembled WGS sequence"/>
</dbReference>
<evidence type="ECO:0000256" key="1">
    <source>
        <dbReference type="SAM" id="Phobius"/>
    </source>
</evidence>
<feature type="transmembrane region" description="Helical" evidence="1">
    <location>
        <begin position="20"/>
        <end position="38"/>
    </location>
</feature>
<name>A0A251Y3P9_9MICO</name>
<sequence length="46" mass="4943">MLFALGVVLVLARDDMRSLGLLLMVVSAVVFLTASIVARGRQGARR</sequence>
<dbReference type="RefSeq" id="WP_190318717.1">
    <property type="nucleotide sequence ID" value="NZ_MDJY01000060.1"/>
</dbReference>
<comment type="caution">
    <text evidence="2">The sequence shown here is derived from an EMBL/GenBank/DDBJ whole genome shotgun (WGS) entry which is preliminary data.</text>
</comment>
<keyword evidence="1" id="KW-0472">Membrane</keyword>
<proteinExistence type="predicted"/>